<dbReference type="Pfam" id="PF07963">
    <property type="entry name" value="N_methyl"/>
    <property type="match status" value="1"/>
</dbReference>
<dbReference type="SUPFAM" id="SSF54523">
    <property type="entry name" value="Pili subunits"/>
    <property type="match status" value="1"/>
</dbReference>
<keyword evidence="3" id="KW-1185">Reference proteome</keyword>
<dbReference type="Proteomes" id="UP001596101">
    <property type="component" value="Unassembled WGS sequence"/>
</dbReference>
<reference evidence="3" key="1">
    <citation type="journal article" date="2019" name="Int. J. Syst. Evol. Microbiol.">
        <title>The Global Catalogue of Microorganisms (GCM) 10K type strain sequencing project: providing services to taxonomists for standard genome sequencing and annotation.</title>
        <authorList>
            <consortium name="The Broad Institute Genomics Platform"/>
            <consortium name="The Broad Institute Genome Sequencing Center for Infectious Disease"/>
            <person name="Wu L."/>
            <person name="Ma J."/>
        </authorList>
    </citation>
    <scope>NUCLEOTIDE SEQUENCE [LARGE SCALE GENOMIC DNA]</scope>
    <source>
        <strain evidence="3">CCUG 43111</strain>
    </source>
</reference>
<dbReference type="InterPro" id="IPR012902">
    <property type="entry name" value="N_methyl_site"/>
</dbReference>
<feature type="transmembrane region" description="Helical" evidence="1">
    <location>
        <begin position="12"/>
        <end position="36"/>
    </location>
</feature>
<evidence type="ECO:0000313" key="3">
    <source>
        <dbReference type="Proteomes" id="UP001596101"/>
    </source>
</evidence>
<comment type="caution">
    <text evidence="2">The sequence shown here is derived from an EMBL/GenBank/DDBJ whole genome shotgun (WGS) entry which is preliminary data.</text>
</comment>
<organism evidence="2 3">
    <name type="scientific">Massilia suwonensis</name>
    <dbReference type="NCBI Taxonomy" id="648895"/>
    <lineage>
        <taxon>Bacteria</taxon>
        <taxon>Pseudomonadati</taxon>
        <taxon>Pseudomonadota</taxon>
        <taxon>Betaproteobacteria</taxon>
        <taxon>Burkholderiales</taxon>
        <taxon>Oxalobacteraceae</taxon>
        <taxon>Telluria group</taxon>
        <taxon>Massilia</taxon>
    </lineage>
</organism>
<proteinExistence type="predicted"/>
<dbReference type="RefSeq" id="WP_379753264.1">
    <property type="nucleotide sequence ID" value="NZ_JBHSMR010000013.1"/>
</dbReference>
<dbReference type="NCBIfam" id="TIGR02532">
    <property type="entry name" value="IV_pilin_GFxxxE"/>
    <property type="match status" value="1"/>
</dbReference>
<keyword evidence="1" id="KW-1133">Transmembrane helix</keyword>
<keyword evidence="1" id="KW-0472">Membrane</keyword>
<dbReference type="InterPro" id="IPR045584">
    <property type="entry name" value="Pilin-like"/>
</dbReference>
<dbReference type="PROSITE" id="PS00409">
    <property type="entry name" value="PROKAR_NTER_METHYL"/>
    <property type="match status" value="1"/>
</dbReference>
<evidence type="ECO:0000256" key="1">
    <source>
        <dbReference type="SAM" id="Phobius"/>
    </source>
</evidence>
<evidence type="ECO:0000313" key="2">
    <source>
        <dbReference type="EMBL" id="MFC5478129.1"/>
    </source>
</evidence>
<dbReference type="EMBL" id="JBHSMR010000013">
    <property type="protein sequence ID" value="MFC5478129.1"/>
    <property type="molecule type" value="Genomic_DNA"/>
</dbReference>
<name>A0ABW0MIX6_9BURK</name>
<dbReference type="Gene3D" id="3.30.700.10">
    <property type="entry name" value="Glycoprotein, Type 4 Pilin"/>
    <property type="match status" value="1"/>
</dbReference>
<sequence>MKPAPYFRRARGFTLVEAIVAIVIVGILGAIVAVFIRAPMQSYADTVARAEASDEADLALRRMAREIRLALPNSVRVSAGGDSIEFLLTRTGGRYLAAEDAVLDRPVLDFVNPANTTFMVVGGLQTDVETSDYVVVYNLGPGLAPSDAYAFNSANRNIARVRTRAFAGGTRLELMDNPFARAEPMPSPGRRFQVVSTPVTYSCENGSGGLVLTRRANYDIRAEITDPMTGNATSAVLARRLASCANLFSYGAADVELRRSALVLLSLSLHTRGAGDAGNGSVRLVHQVHVDNTP</sequence>
<protein>
    <submittedName>
        <fullName evidence="2">Type II secretion system protein J</fullName>
    </submittedName>
</protein>
<gene>
    <name evidence="2" type="ORF">ACFPQ5_08010</name>
</gene>
<keyword evidence="1" id="KW-0812">Transmembrane</keyword>
<accession>A0ABW0MIX6</accession>